<feature type="domain" description="RNA-binding S4" evidence="7">
    <location>
        <begin position="1"/>
        <end position="52"/>
    </location>
</feature>
<keyword evidence="2 4" id="KW-0694">RNA-binding</keyword>
<proteinExistence type="inferred from homology"/>
<evidence type="ECO:0000259" key="7">
    <source>
        <dbReference type="SMART" id="SM00363"/>
    </source>
</evidence>
<dbReference type="CDD" id="cd02556">
    <property type="entry name" value="PseudoU_synth_RluB"/>
    <property type="match status" value="1"/>
</dbReference>
<evidence type="ECO:0000256" key="5">
    <source>
        <dbReference type="RuleBase" id="RU003887"/>
    </source>
</evidence>
<evidence type="ECO:0000256" key="1">
    <source>
        <dbReference type="ARBA" id="ARBA00008348"/>
    </source>
</evidence>
<dbReference type="InterPro" id="IPR000748">
    <property type="entry name" value="PsdUridine_synth_RsuA/RluB/E/F"/>
</dbReference>
<dbReference type="Gene3D" id="3.30.70.1560">
    <property type="entry name" value="Alpha-L RNA-binding motif"/>
    <property type="match status" value="1"/>
</dbReference>
<evidence type="ECO:0000256" key="3">
    <source>
        <dbReference type="ARBA" id="ARBA00023235"/>
    </source>
</evidence>
<accession>A0A6F8VDH9</accession>
<protein>
    <recommendedName>
        <fullName evidence="5">Pseudouridine synthase</fullName>
        <ecNumber evidence="5">5.4.99.-</ecNumber>
    </recommendedName>
</protein>
<dbReference type="FunFam" id="3.10.290.10:FF:000003">
    <property type="entry name" value="Pseudouridine synthase"/>
    <property type="match status" value="1"/>
</dbReference>
<dbReference type="NCBIfam" id="TIGR00093">
    <property type="entry name" value="pseudouridine synthase"/>
    <property type="match status" value="1"/>
</dbReference>
<feature type="compositionally biased region" description="Basic residues" evidence="6">
    <location>
        <begin position="265"/>
        <end position="284"/>
    </location>
</feature>
<organism evidence="8 9">
    <name type="scientific">Sulfurimicrobium lacus</name>
    <dbReference type="NCBI Taxonomy" id="2715678"/>
    <lineage>
        <taxon>Bacteria</taxon>
        <taxon>Pseudomonadati</taxon>
        <taxon>Pseudomonadota</taxon>
        <taxon>Betaproteobacteria</taxon>
        <taxon>Nitrosomonadales</taxon>
        <taxon>Sulfuricellaceae</taxon>
        <taxon>Sulfurimicrobium</taxon>
    </lineage>
</organism>
<dbReference type="CDD" id="cd00165">
    <property type="entry name" value="S4"/>
    <property type="match status" value="1"/>
</dbReference>
<dbReference type="InterPro" id="IPR006145">
    <property type="entry name" value="PsdUridine_synth_RsuA/RluA"/>
</dbReference>
<dbReference type="SUPFAM" id="SSF55120">
    <property type="entry name" value="Pseudouridine synthase"/>
    <property type="match status" value="1"/>
</dbReference>
<dbReference type="GO" id="GO:0120159">
    <property type="term" value="F:rRNA pseudouridine synthase activity"/>
    <property type="evidence" value="ECO:0007669"/>
    <property type="project" value="UniProtKB-ARBA"/>
</dbReference>
<dbReference type="InterPro" id="IPR050343">
    <property type="entry name" value="RsuA_PseudoU_synthase"/>
</dbReference>
<evidence type="ECO:0000313" key="8">
    <source>
        <dbReference type="EMBL" id="BCB27734.1"/>
    </source>
</evidence>
<dbReference type="KEGG" id="slac:SKTS_26200"/>
<dbReference type="EMBL" id="AP022853">
    <property type="protein sequence ID" value="BCB27734.1"/>
    <property type="molecule type" value="Genomic_DNA"/>
</dbReference>
<dbReference type="PANTHER" id="PTHR47683:SF3">
    <property type="entry name" value="RIBOSOMAL LARGE SUBUNIT PSEUDOURIDINE SYNTHASE B"/>
    <property type="match status" value="1"/>
</dbReference>
<dbReference type="SUPFAM" id="SSF55174">
    <property type="entry name" value="Alpha-L RNA-binding motif"/>
    <property type="match status" value="1"/>
</dbReference>
<dbReference type="InterPro" id="IPR002942">
    <property type="entry name" value="S4_RNA-bd"/>
</dbReference>
<dbReference type="InterPro" id="IPR020103">
    <property type="entry name" value="PsdUridine_synth_cat_dom_sf"/>
</dbReference>
<reference evidence="9" key="1">
    <citation type="submission" date="2020-03" db="EMBL/GenBank/DDBJ databases">
        <title>Complete genome sequence of sulfur-oxidizing bacterium skT11.</title>
        <authorList>
            <person name="Kanda M."/>
            <person name="Kojima H."/>
            <person name="Fukui M."/>
        </authorList>
    </citation>
    <scope>NUCLEOTIDE SEQUENCE [LARGE SCALE GENOMIC DNA]</scope>
    <source>
        <strain evidence="9">skT11</strain>
    </source>
</reference>
<keyword evidence="3 5" id="KW-0413">Isomerase</keyword>
<name>A0A6F8VDH9_9PROT</name>
<dbReference type="AlphaFoldDB" id="A0A6F8VDH9"/>
<dbReference type="InterPro" id="IPR020094">
    <property type="entry name" value="TruA/RsuA/RluB/E/F_N"/>
</dbReference>
<sequence>MLAQAGVGSRREMEELIRTGKVTVNGQVAEIGAQVEEEDVVKVNGRIVRFQRASKLPRVLLYHKPEGEIVSRDDPEKRESVFDVLPPVRGAKWIAVGRLDFNTGGLLIFTTSGDLANHLMHPRFEVEREYAIRVRGELTPDQLQQLRTGIEMEDGTAKFESLVDQGGEGSNHWYRGVLKEGRNREVRRLFEHMGLTVSRLMRVRFGMLSLPPRVKRGRWLELEPEQVAAVLNWAGVVLPEAREVPRNKPVIKDKAEHKRSEPPRRPRAVKKSPLRASTKKTAGH</sequence>
<dbReference type="PANTHER" id="PTHR47683">
    <property type="entry name" value="PSEUDOURIDINE SYNTHASE FAMILY PROTEIN-RELATED"/>
    <property type="match status" value="1"/>
</dbReference>
<dbReference type="Gene3D" id="3.30.70.580">
    <property type="entry name" value="Pseudouridine synthase I, catalytic domain, N-terminal subdomain"/>
    <property type="match status" value="1"/>
</dbReference>
<dbReference type="EC" id="5.4.99.-" evidence="5"/>
<dbReference type="PROSITE" id="PS01149">
    <property type="entry name" value="PSI_RSU"/>
    <property type="match status" value="1"/>
</dbReference>
<evidence type="ECO:0000256" key="4">
    <source>
        <dbReference type="PROSITE-ProRule" id="PRU00182"/>
    </source>
</evidence>
<dbReference type="Proteomes" id="UP000502260">
    <property type="component" value="Chromosome"/>
</dbReference>
<comment type="similarity">
    <text evidence="1 5">Belongs to the pseudouridine synthase RsuA family.</text>
</comment>
<dbReference type="InterPro" id="IPR018496">
    <property type="entry name" value="PsdUridine_synth_RsuA/RluB_CS"/>
</dbReference>
<dbReference type="PROSITE" id="PS50889">
    <property type="entry name" value="S4"/>
    <property type="match status" value="1"/>
</dbReference>
<dbReference type="GO" id="GO:0003723">
    <property type="term" value="F:RNA binding"/>
    <property type="evidence" value="ECO:0007669"/>
    <property type="project" value="UniProtKB-KW"/>
</dbReference>
<dbReference type="Gene3D" id="3.10.290.10">
    <property type="entry name" value="RNA-binding S4 domain"/>
    <property type="match status" value="1"/>
</dbReference>
<feature type="compositionally biased region" description="Basic and acidic residues" evidence="6">
    <location>
        <begin position="244"/>
        <end position="264"/>
    </location>
</feature>
<dbReference type="FunFam" id="3.30.70.1560:FF:000001">
    <property type="entry name" value="Pseudouridine synthase"/>
    <property type="match status" value="1"/>
</dbReference>
<keyword evidence="9" id="KW-1185">Reference proteome</keyword>
<dbReference type="SMART" id="SM00363">
    <property type="entry name" value="S4"/>
    <property type="match status" value="1"/>
</dbReference>
<evidence type="ECO:0000256" key="2">
    <source>
        <dbReference type="ARBA" id="ARBA00022884"/>
    </source>
</evidence>
<dbReference type="InterPro" id="IPR042092">
    <property type="entry name" value="PsdUridine_s_RsuA/RluB/E/F_cat"/>
</dbReference>
<dbReference type="GO" id="GO:0000455">
    <property type="term" value="P:enzyme-directed rRNA pseudouridine synthesis"/>
    <property type="evidence" value="ECO:0007669"/>
    <property type="project" value="UniProtKB-ARBA"/>
</dbReference>
<evidence type="ECO:0000313" key="9">
    <source>
        <dbReference type="Proteomes" id="UP000502260"/>
    </source>
</evidence>
<evidence type="ECO:0000256" key="6">
    <source>
        <dbReference type="SAM" id="MobiDB-lite"/>
    </source>
</evidence>
<dbReference type="InterPro" id="IPR036986">
    <property type="entry name" value="S4_RNA-bd_sf"/>
</dbReference>
<dbReference type="Pfam" id="PF01479">
    <property type="entry name" value="S4"/>
    <property type="match status" value="1"/>
</dbReference>
<feature type="region of interest" description="Disordered" evidence="6">
    <location>
        <begin position="244"/>
        <end position="284"/>
    </location>
</feature>
<dbReference type="GO" id="GO:0005829">
    <property type="term" value="C:cytosol"/>
    <property type="evidence" value="ECO:0007669"/>
    <property type="project" value="UniProtKB-ARBA"/>
</dbReference>
<gene>
    <name evidence="8" type="ORF">SKTS_26200</name>
</gene>
<dbReference type="Pfam" id="PF00849">
    <property type="entry name" value="PseudoU_synth_2"/>
    <property type="match status" value="1"/>
</dbReference>